<keyword evidence="1" id="KW-1133">Transmembrane helix</keyword>
<dbReference type="EMBL" id="VSSQ01018903">
    <property type="protein sequence ID" value="MPM62510.1"/>
    <property type="molecule type" value="Genomic_DNA"/>
</dbReference>
<protein>
    <submittedName>
        <fullName evidence="2">Uncharacterized protein</fullName>
    </submittedName>
</protein>
<reference evidence="2" key="1">
    <citation type="submission" date="2019-08" db="EMBL/GenBank/DDBJ databases">
        <authorList>
            <person name="Kucharzyk K."/>
            <person name="Murdoch R.W."/>
            <person name="Higgins S."/>
            <person name="Loffler F."/>
        </authorList>
    </citation>
    <scope>NUCLEOTIDE SEQUENCE</scope>
</reference>
<dbReference type="AlphaFoldDB" id="A0A645BAK6"/>
<keyword evidence="1" id="KW-0812">Transmembrane</keyword>
<organism evidence="2">
    <name type="scientific">bioreactor metagenome</name>
    <dbReference type="NCBI Taxonomy" id="1076179"/>
    <lineage>
        <taxon>unclassified sequences</taxon>
        <taxon>metagenomes</taxon>
        <taxon>ecological metagenomes</taxon>
    </lineage>
</organism>
<accession>A0A645BAK6</accession>
<evidence type="ECO:0000313" key="2">
    <source>
        <dbReference type="EMBL" id="MPM62510.1"/>
    </source>
</evidence>
<keyword evidence="1" id="KW-0472">Membrane</keyword>
<name>A0A645BAK6_9ZZZZ</name>
<gene>
    <name evidence="2" type="ORF">SDC9_109383</name>
</gene>
<feature type="transmembrane region" description="Helical" evidence="1">
    <location>
        <begin position="27"/>
        <end position="47"/>
    </location>
</feature>
<proteinExistence type="predicted"/>
<comment type="caution">
    <text evidence="2">The sequence shown here is derived from an EMBL/GenBank/DDBJ whole genome shotgun (WGS) entry which is preliminary data.</text>
</comment>
<evidence type="ECO:0000256" key="1">
    <source>
        <dbReference type="SAM" id="Phobius"/>
    </source>
</evidence>
<sequence length="134" mass="15907">MSFGINSFERNIVTQKQNSFSAISKKLSYIFLFFFIISFKGLFDFLYEMGIDCFSIAGRENWRQCIPFGSVINVPFFRNAQYIQKNCNRRKALLPIHHTENLCVLRILRIFFIFLGNRLDCLQHDRLQTVLFFV</sequence>